<proteinExistence type="predicted"/>
<organism evidence="1 2">
    <name type="scientific">Syntrophotalea acetylenica</name>
    <name type="common">Pelobacter acetylenicus</name>
    <dbReference type="NCBI Taxonomy" id="29542"/>
    <lineage>
        <taxon>Bacteria</taxon>
        <taxon>Pseudomonadati</taxon>
        <taxon>Thermodesulfobacteriota</taxon>
        <taxon>Desulfuromonadia</taxon>
        <taxon>Desulfuromonadales</taxon>
        <taxon>Syntrophotaleaceae</taxon>
        <taxon>Syntrophotalea</taxon>
    </lineage>
</organism>
<name>A0A1L3GIJ2_SYNAC</name>
<dbReference type="Proteomes" id="UP000182264">
    <property type="component" value="Chromosome"/>
</dbReference>
<accession>A0A1L3GIJ2</accession>
<dbReference type="NCBIfam" id="NF011703">
    <property type="entry name" value="PRK15123.1"/>
    <property type="match status" value="1"/>
</dbReference>
<protein>
    <submittedName>
        <fullName evidence="1">Lipopolysaccharide core heptose(I) kinase RfaP</fullName>
    </submittedName>
</protein>
<dbReference type="AlphaFoldDB" id="A0A1L3GIJ2"/>
<dbReference type="InterPro" id="IPR011009">
    <property type="entry name" value="Kinase-like_dom_sf"/>
</dbReference>
<evidence type="ECO:0000313" key="2">
    <source>
        <dbReference type="Proteomes" id="UP000182264"/>
    </source>
</evidence>
<dbReference type="PIRSF" id="PIRSF037318">
    <property type="entry name" value="RfaP"/>
    <property type="match status" value="1"/>
</dbReference>
<dbReference type="EMBL" id="CP015518">
    <property type="protein sequence ID" value="APG25508.1"/>
    <property type="molecule type" value="Genomic_DNA"/>
</dbReference>
<sequence>MMELYGPCREAFSGPDGFDRVLALQGQVYREMDGRRTLRFTLDGRGFFAKLHFGIGWKEIFKNLLQGKRPVLGADNEREAIRRLEQLGVATMKVAGFGYRGRNPARRQSFLITEELDNTISLEDVCLPWKRKPPSVAFKRALLAKVATITRTLHDHGINHRDLYICHFLLDKSSVRPDPDWPRLYLIDLHRVQIRDKIPRRWAVKDVAGLYFSSLDIGLTQRDLFRFMKIYRGSSLREVLRTESRFWEDVVRRAIRLYVKTFGHRPSNSGENA</sequence>
<evidence type="ECO:0000313" key="1">
    <source>
        <dbReference type="EMBL" id="APG25508.1"/>
    </source>
</evidence>
<dbReference type="KEGG" id="pace:A6070_05120"/>
<dbReference type="RefSeq" id="WP_072287349.1">
    <property type="nucleotide sequence ID" value="NZ_CP015455.1"/>
</dbReference>
<reference evidence="1 2" key="1">
    <citation type="journal article" date="2017" name="Genome Announc.">
        <title>Complete Genome Sequences of Two Acetylene-Fermenting Pelobacter acetylenicus Strains.</title>
        <authorList>
            <person name="Sutton J.M."/>
            <person name="Baesman S.M."/>
            <person name="Fierst J.L."/>
            <person name="Poret-Peterson A.T."/>
            <person name="Oremland R.S."/>
            <person name="Dunlap D.S."/>
            <person name="Akob D.M."/>
        </authorList>
    </citation>
    <scope>NUCLEOTIDE SEQUENCE [LARGE SCALE GENOMIC DNA]</scope>
    <source>
        <strain evidence="1 2">DSM 3247</strain>
    </source>
</reference>
<dbReference type="Pfam" id="PF06293">
    <property type="entry name" value="Kdo"/>
    <property type="match status" value="1"/>
</dbReference>
<dbReference type="STRING" id="29542.A6070_05120"/>
<dbReference type="UniPathway" id="UPA00958"/>
<dbReference type="OrthoDB" id="9782725at2"/>
<keyword evidence="1" id="KW-0418">Kinase</keyword>
<keyword evidence="2" id="KW-1185">Reference proteome</keyword>
<dbReference type="InterPro" id="IPR017172">
    <property type="entry name" value="Lsacc_core_hep_kinase_RfaP"/>
</dbReference>
<dbReference type="SUPFAM" id="SSF56112">
    <property type="entry name" value="Protein kinase-like (PK-like)"/>
    <property type="match status" value="1"/>
</dbReference>
<gene>
    <name evidence="1" type="ORF">A7E75_11110</name>
</gene>
<dbReference type="GO" id="GO:0016301">
    <property type="term" value="F:kinase activity"/>
    <property type="evidence" value="ECO:0007669"/>
    <property type="project" value="UniProtKB-KW"/>
</dbReference>
<keyword evidence="1" id="KW-0808">Transferase</keyword>
<dbReference type="GO" id="GO:0009244">
    <property type="term" value="P:lipopolysaccharide core region biosynthetic process"/>
    <property type="evidence" value="ECO:0007669"/>
    <property type="project" value="UniProtKB-UniPathway"/>
</dbReference>